<dbReference type="EMBL" id="AP014800">
    <property type="protein sequence ID" value="BAQ68922.1"/>
    <property type="molecule type" value="Genomic_DNA"/>
</dbReference>
<evidence type="ECO:0000313" key="2">
    <source>
        <dbReference type="EMBL" id="BAQ68922.1"/>
    </source>
</evidence>
<accession>A0A0D6B1D9</accession>
<evidence type="ECO:0000313" key="3">
    <source>
        <dbReference type="Proteomes" id="UP000064912"/>
    </source>
</evidence>
<sequence>MHATGAVGLFEGGQQAETHALAQGRGRTFQGRDLGKAERRPVGPGGREGGAGRAEKARGKGDGKGRCDGKGKAHVRLRYRTGPVRSHSFASVKIR</sequence>
<dbReference type="AlphaFoldDB" id="A0A0D6B1D9"/>
<feature type="compositionally biased region" description="Basic and acidic residues" evidence="1">
    <location>
        <begin position="53"/>
        <end position="71"/>
    </location>
</feature>
<protein>
    <submittedName>
        <fullName evidence="2">Uncharacterized protein</fullName>
    </submittedName>
</protein>
<feature type="compositionally biased region" description="Gly residues" evidence="1">
    <location>
        <begin position="43"/>
        <end position="52"/>
    </location>
</feature>
<evidence type="ECO:0000256" key="1">
    <source>
        <dbReference type="SAM" id="MobiDB-lite"/>
    </source>
</evidence>
<name>A0A0D6B1D9_RHOSU</name>
<reference evidence="2 3" key="1">
    <citation type="submission" date="2015-02" db="EMBL/GenBank/DDBJ databases">
        <title>Genome sequene of Rhodovulum sulfidophilum DSM 2351.</title>
        <authorList>
            <person name="Nagao N."/>
        </authorList>
    </citation>
    <scope>NUCLEOTIDE SEQUENCE [LARGE SCALE GENOMIC DNA]</scope>
    <source>
        <strain evidence="2 3">DSM 2351</strain>
    </source>
</reference>
<proteinExistence type="predicted"/>
<feature type="region of interest" description="Disordered" evidence="1">
    <location>
        <begin position="1"/>
        <end position="72"/>
    </location>
</feature>
<organism evidence="2 3">
    <name type="scientific">Rhodovulum sulfidophilum</name>
    <name type="common">Rhodobacter sulfidophilus</name>
    <dbReference type="NCBI Taxonomy" id="35806"/>
    <lineage>
        <taxon>Bacteria</taxon>
        <taxon>Pseudomonadati</taxon>
        <taxon>Pseudomonadota</taxon>
        <taxon>Alphaproteobacteria</taxon>
        <taxon>Rhodobacterales</taxon>
        <taxon>Paracoccaceae</taxon>
        <taxon>Rhodovulum</taxon>
    </lineage>
</organism>
<dbReference type="KEGG" id="rsu:NHU_01767"/>
<gene>
    <name evidence="2" type="ORF">NHU_01767</name>
</gene>
<dbReference type="Proteomes" id="UP000064912">
    <property type="component" value="Chromosome"/>
</dbReference>